<keyword evidence="2" id="KW-1133">Transmembrane helix</keyword>
<feature type="domain" description="F-box" evidence="3">
    <location>
        <begin position="460"/>
        <end position="506"/>
    </location>
</feature>
<evidence type="ECO:0000256" key="1">
    <source>
        <dbReference type="SAM" id="MobiDB-lite"/>
    </source>
</evidence>
<dbReference type="AlphaFoldDB" id="A0A176VXN8"/>
<gene>
    <name evidence="4" type="ORF">AXG93_2931s1580</name>
</gene>
<feature type="transmembrane region" description="Helical" evidence="2">
    <location>
        <begin position="411"/>
        <end position="430"/>
    </location>
</feature>
<name>A0A176VXN8_MARPO</name>
<proteinExistence type="predicted"/>
<protein>
    <recommendedName>
        <fullName evidence="3">F-box domain-containing protein</fullName>
    </recommendedName>
</protein>
<dbReference type="EMBL" id="LVLJ01002458">
    <property type="protein sequence ID" value="OAE24915.1"/>
    <property type="molecule type" value="Genomic_DNA"/>
</dbReference>
<keyword evidence="2" id="KW-0472">Membrane</keyword>
<evidence type="ECO:0000313" key="4">
    <source>
        <dbReference type="EMBL" id="OAE24915.1"/>
    </source>
</evidence>
<dbReference type="Pfam" id="PF12937">
    <property type="entry name" value="F-box-like"/>
    <property type="match status" value="1"/>
</dbReference>
<feature type="transmembrane region" description="Helical" evidence="2">
    <location>
        <begin position="331"/>
        <end position="355"/>
    </location>
</feature>
<feature type="compositionally biased region" description="Basic and acidic residues" evidence="1">
    <location>
        <begin position="101"/>
        <end position="114"/>
    </location>
</feature>
<reference evidence="4" key="1">
    <citation type="submission" date="2016-03" db="EMBL/GenBank/DDBJ databases">
        <title>Mechanisms controlling the formation of the plant cell surface in tip-growing cells are functionally conserved among land plants.</title>
        <authorList>
            <person name="Honkanen S."/>
            <person name="Jones V.A."/>
            <person name="Morieri G."/>
            <person name="Champion C."/>
            <person name="Hetherington A.J."/>
            <person name="Kelly S."/>
            <person name="Saint-Marcoux D."/>
            <person name="Proust H."/>
            <person name="Prescott H."/>
            <person name="Dolan L."/>
        </authorList>
    </citation>
    <scope>NUCLEOTIDE SEQUENCE [LARGE SCALE GENOMIC DNA]</scope>
    <source>
        <tissue evidence="4">Whole gametophyte</tissue>
    </source>
</reference>
<comment type="caution">
    <text evidence="4">The sequence shown here is derived from an EMBL/GenBank/DDBJ whole genome shotgun (WGS) entry which is preliminary data.</text>
</comment>
<dbReference type="PROSITE" id="PS50181">
    <property type="entry name" value="FBOX"/>
    <property type="match status" value="1"/>
</dbReference>
<feature type="region of interest" description="Disordered" evidence="1">
    <location>
        <begin position="175"/>
        <end position="260"/>
    </location>
</feature>
<evidence type="ECO:0000259" key="3">
    <source>
        <dbReference type="PROSITE" id="PS50181"/>
    </source>
</evidence>
<dbReference type="Gene3D" id="1.20.1280.50">
    <property type="match status" value="1"/>
</dbReference>
<dbReference type="SUPFAM" id="SSF81383">
    <property type="entry name" value="F-box domain"/>
    <property type="match status" value="1"/>
</dbReference>
<keyword evidence="5" id="KW-1185">Reference proteome</keyword>
<accession>A0A176VXN8</accession>
<feature type="compositionally biased region" description="Basic and acidic residues" evidence="1">
    <location>
        <begin position="243"/>
        <end position="257"/>
    </location>
</feature>
<dbReference type="SMART" id="SM00256">
    <property type="entry name" value="FBOX"/>
    <property type="match status" value="1"/>
</dbReference>
<dbReference type="InterPro" id="IPR001810">
    <property type="entry name" value="F-box_dom"/>
</dbReference>
<evidence type="ECO:0000256" key="2">
    <source>
        <dbReference type="SAM" id="Phobius"/>
    </source>
</evidence>
<organism evidence="4 5">
    <name type="scientific">Marchantia polymorpha subsp. ruderalis</name>
    <dbReference type="NCBI Taxonomy" id="1480154"/>
    <lineage>
        <taxon>Eukaryota</taxon>
        <taxon>Viridiplantae</taxon>
        <taxon>Streptophyta</taxon>
        <taxon>Embryophyta</taxon>
        <taxon>Marchantiophyta</taxon>
        <taxon>Marchantiopsida</taxon>
        <taxon>Marchantiidae</taxon>
        <taxon>Marchantiales</taxon>
        <taxon>Marchantiaceae</taxon>
        <taxon>Marchantia</taxon>
    </lineage>
</organism>
<feature type="compositionally biased region" description="Basic and acidic residues" evidence="1">
    <location>
        <begin position="175"/>
        <end position="198"/>
    </location>
</feature>
<feature type="region of interest" description="Disordered" evidence="1">
    <location>
        <begin position="84"/>
        <end position="114"/>
    </location>
</feature>
<keyword evidence="2" id="KW-0812">Transmembrane</keyword>
<dbReference type="InterPro" id="IPR036047">
    <property type="entry name" value="F-box-like_dom_sf"/>
</dbReference>
<dbReference type="PANTHER" id="PTHR31482:SF18">
    <property type="entry name" value="ESTS AU081301(E20138)"/>
    <property type="match status" value="1"/>
</dbReference>
<feature type="compositionally biased region" description="Gly residues" evidence="1">
    <location>
        <begin position="199"/>
        <end position="216"/>
    </location>
</feature>
<sequence length="770" mass="85238">MSPPSWDRPDPAPPRPAPPLDSVTVTVDSQESKARRPPNRGPRLEEAAAGGAGKSKLGVKAITVVADCVILAPFLPVSSRVEGAEHEAAVPRSPVEAVRQAGRETRERNERERERGSVAPELALVCWGCAALAVPPSLATFGAGGAPLFWPIGPGEGSLTTRAWGGGIWSLEKRREEKRGEERGERLFRSRKKADGEGGRGGSGGGGGGGDGGGGEVSRSVVPAREESRTSHGSHSCRGVKHSPVEEGKARQGKALEGHSTQGFLARQGVRQASELSPPFSPLRHWPQSSLSRVLQSNPLATIQHSTGPSLHLDTTHARGLSRSRARIRPILSTSVGVALGLASLLLTAFRISLLLSLPHHLFTSRYLIPIVFVVLVVCYLSRFLVAIACRAVGRRPFSSVVQESYGKNEMSFFSAWLAIVTSELLFEIFKGETLLRSFSSMFLKRRCVKKIENVEERRETSILDLPELVIEGVLSKLSAASLCQASGVCREFRVRCSSDHLWKALFHEKWGKLAGPAAYREWQKTLALRNEACSGGERNSKVWVWPLSCLWPFSWFNSQGETGKGPAAAPQESLMAWYLALESGSLWFPAQIYNRENGHVGFMLSCYDAEVSYDRATDTFRARYPPHGPRTIVVEDSVPWSRLRSPPIDTSAHELHVSDCLEELRPGDHVEVQWRRNKEFPYGWWYGVVGHVENCSRVTRRCRCHLEDTVWLEFNQYTVGSRWRQAAVDRKSHREEGNEAEGFYGGVRKLRTKEEINIWTKLWPTQALE</sequence>
<dbReference type="PANTHER" id="PTHR31482">
    <property type="entry name" value="ESTS AU081301(E20138)"/>
    <property type="match status" value="1"/>
</dbReference>
<feature type="transmembrane region" description="Helical" evidence="2">
    <location>
        <begin position="367"/>
        <end position="390"/>
    </location>
</feature>
<feature type="region of interest" description="Disordered" evidence="1">
    <location>
        <begin position="1"/>
        <end position="52"/>
    </location>
</feature>
<dbReference type="Proteomes" id="UP000077202">
    <property type="component" value="Unassembled WGS sequence"/>
</dbReference>
<evidence type="ECO:0000313" key="5">
    <source>
        <dbReference type="Proteomes" id="UP000077202"/>
    </source>
</evidence>